<dbReference type="EMBL" id="JBHRSF010000129">
    <property type="protein sequence ID" value="MFC2997372.1"/>
    <property type="molecule type" value="Genomic_DNA"/>
</dbReference>
<dbReference type="Proteomes" id="UP001595455">
    <property type="component" value="Unassembled WGS sequence"/>
</dbReference>
<organism evidence="1 2">
    <name type="scientific">Acinetobacter sichuanensis</name>
    <dbReference type="NCBI Taxonomy" id="2136183"/>
    <lineage>
        <taxon>Bacteria</taxon>
        <taxon>Pseudomonadati</taxon>
        <taxon>Pseudomonadota</taxon>
        <taxon>Gammaproteobacteria</taxon>
        <taxon>Moraxellales</taxon>
        <taxon>Moraxellaceae</taxon>
        <taxon>Acinetobacter</taxon>
    </lineage>
</organism>
<proteinExistence type="predicted"/>
<protein>
    <submittedName>
        <fullName evidence="1">Uncharacterized protein</fullName>
    </submittedName>
</protein>
<reference evidence="2" key="1">
    <citation type="journal article" date="2019" name="Int. J. Syst. Evol. Microbiol.">
        <title>The Global Catalogue of Microorganisms (GCM) 10K type strain sequencing project: providing services to taxonomists for standard genome sequencing and annotation.</title>
        <authorList>
            <consortium name="The Broad Institute Genomics Platform"/>
            <consortium name="The Broad Institute Genome Sequencing Center for Infectious Disease"/>
            <person name="Wu L."/>
            <person name="Ma J."/>
        </authorList>
    </citation>
    <scope>NUCLEOTIDE SEQUENCE [LARGE SCALE GENOMIC DNA]</scope>
    <source>
        <strain evidence="2">KCTC 62575</strain>
    </source>
</reference>
<accession>A0ABV7BIE1</accession>
<dbReference type="RefSeq" id="WP_378227988.1">
    <property type="nucleotide sequence ID" value="NZ_JBHRSF010000129.1"/>
</dbReference>
<keyword evidence="2" id="KW-1185">Reference proteome</keyword>
<gene>
    <name evidence="1" type="ORF">ACFODO_19425</name>
</gene>
<evidence type="ECO:0000313" key="2">
    <source>
        <dbReference type="Proteomes" id="UP001595455"/>
    </source>
</evidence>
<comment type="caution">
    <text evidence="1">The sequence shown here is derived from an EMBL/GenBank/DDBJ whole genome shotgun (WGS) entry which is preliminary data.</text>
</comment>
<name>A0ABV7BIE1_9GAMM</name>
<evidence type="ECO:0000313" key="1">
    <source>
        <dbReference type="EMBL" id="MFC2997372.1"/>
    </source>
</evidence>
<sequence>MSLGNEIHEWRKQLVEKLLLNGVKPEDLEKQVNAAELVVFNGKAIETYRSEEKPQKDNPLHLQMRGHNLLKELLKKADLSEDQLNCINLFIFPPQRQLTHSRRD</sequence>